<dbReference type="GO" id="GO:0046872">
    <property type="term" value="F:metal ion binding"/>
    <property type="evidence" value="ECO:0007669"/>
    <property type="project" value="UniProtKB-KW"/>
</dbReference>
<feature type="domain" description="Aminodeoxyfutalosine deaminase/Imidazolonepropionase-like composite" evidence="5">
    <location>
        <begin position="21"/>
        <end position="43"/>
    </location>
</feature>
<protein>
    <submittedName>
        <fullName evidence="6">Hydrolase</fullName>
    </submittedName>
</protein>
<dbReference type="GO" id="GO:0016810">
    <property type="term" value="F:hydrolase activity, acting on carbon-nitrogen (but not peptide) bonds"/>
    <property type="evidence" value="ECO:0007669"/>
    <property type="project" value="InterPro"/>
</dbReference>
<name>A0A2M8QDL6_9CHLR</name>
<accession>A0A2M8QDL6</accession>
<evidence type="ECO:0000256" key="3">
    <source>
        <dbReference type="ARBA" id="ARBA00022833"/>
    </source>
</evidence>
<dbReference type="InterPro" id="IPR017700">
    <property type="entry name" value="Aminohydrolase_SsnA"/>
</dbReference>
<keyword evidence="3" id="KW-0862">Zinc</keyword>
<evidence type="ECO:0000259" key="5">
    <source>
        <dbReference type="Pfam" id="PF22039"/>
    </source>
</evidence>
<dbReference type="InterPro" id="IPR006680">
    <property type="entry name" value="Amidohydro-rel"/>
</dbReference>
<proteinExistence type="predicted"/>
<keyword evidence="1" id="KW-0479">Metal-binding</keyword>
<dbReference type="EMBL" id="PGTN01000031">
    <property type="protein sequence ID" value="PJF47897.1"/>
    <property type="molecule type" value="Genomic_DNA"/>
</dbReference>
<evidence type="ECO:0000256" key="2">
    <source>
        <dbReference type="ARBA" id="ARBA00022801"/>
    </source>
</evidence>
<dbReference type="SUPFAM" id="SSF51338">
    <property type="entry name" value="Composite domain of metallo-dependent hydrolases"/>
    <property type="match status" value="1"/>
</dbReference>
<dbReference type="CDD" id="cd01298">
    <property type="entry name" value="ATZ_TRZ_like"/>
    <property type="match status" value="1"/>
</dbReference>
<gene>
    <name evidence="6" type="ORF">CUN48_06280</name>
</gene>
<sequence length="449" mass="48829">MFITHGTVITMTEPNVVIEDGALLIQDGRIADLGPTDALRARHGQQLRDVPNLDAMGRLVLPANICAHTHFYGAFARGMAIPGDPPCNFMEVLQKLWWKLDRALDLEGVKYSALVCLVDAIKHGTTTLIDHHASPNAIEGALDVIADAVVQAGGRAALCYEVTDRNGRDGAQRGIAENVRFATRLAHTPSAQLAAAMGIHASFTVSDETLDACVTQAAQLGIPIHIHVAEDVVDEDDSYRSYRVSVAERLALHRALTENTLCAHCIHINEREMDLLAHAQAKVMHQPRSNMNNGVGVAPVAAMLERGMCVGLGNDGFSNDAFAEMKVCDLLHKVHARDPRAMGADRVVRMAYQNNARIAQCFWPDVRGVLEVGAPADVVVVDYRPFTALTADNAPWHLLFGVHGGMVTHTLCHGRLLMADRELLTLDEAAITAKAREAADRAWRRVAEL</sequence>
<keyword evidence="2 6" id="KW-0378">Hydrolase</keyword>
<dbReference type="Gene3D" id="2.30.40.10">
    <property type="entry name" value="Urease, subunit C, domain 1"/>
    <property type="match status" value="1"/>
</dbReference>
<organism evidence="6 7">
    <name type="scientific">Candidatus Thermofonsia Clade 3 bacterium</name>
    <dbReference type="NCBI Taxonomy" id="2364212"/>
    <lineage>
        <taxon>Bacteria</taxon>
        <taxon>Bacillati</taxon>
        <taxon>Chloroflexota</taxon>
        <taxon>Candidatus Thermofontia</taxon>
        <taxon>Candidatus Thermofonsia Clade 3</taxon>
    </lineage>
</organism>
<dbReference type="Pfam" id="PF22039">
    <property type="entry name" value="HUTI_composite_bact"/>
    <property type="match status" value="1"/>
</dbReference>
<dbReference type="PANTHER" id="PTHR43794">
    <property type="entry name" value="AMINOHYDROLASE SSNA-RELATED"/>
    <property type="match status" value="1"/>
</dbReference>
<comment type="caution">
    <text evidence="6">The sequence shown here is derived from an EMBL/GenBank/DDBJ whole genome shotgun (WGS) entry which is preliminary data.</text>
</comment>
<evidence type="ECO:0000259" key="4">
    <source>
        <dbReference type="Pfam" id="PF01979"/>
    </source>
</evidence>
<dbReference type="PANTHER" id="PTHR43794:SF11">
    <property type="entry name" value="AMIDOHYDROLASE-RELATED DOMAIN-CONTAINING PROTEIN"/>
    <property type="match status" value="1"/>
</dbReference>
<dbReference type="Gene3D" id="3.20.20.140">
    <property type="entry name" value="Metal-dependent hydrolases"/>
    <property type="match status" value="1"/>
</dbReference>
<dbReference type="InterPro" id="IPR011059">
    <property type="entry name" value="Metal-dep_hydrolase_composite"/>
</dbReference>
<dbReference type="SUPFAM" id="SSF51556">
    <property type="entry name" value="Metallo-dependent hydrolases"/>
    <property type="match status" value="1"/>
</dbReference>
<evidence type="ECO:0000313" key="7">
    <source>
        <dbReference type="Proteomes" id="UP000230790"/>
    </source>
</evidence>
<dbReference type="AlphaFoldDB" id="A0A2M8QDL6"/>
<dbReference type="InterPro" id="IPR054418">
    <property type="entry name" value="MQNX/HUTI_composite_N"/>
</dbReference>
<dbReference type="Pfam" id="PF01979">
    <property type="entry name" value="Amidohydro_1"/>
    <property type="match status" value="1"/>
</dbReference>
<dbReference type="NCBIfam" id="TIGR03314">
    <property type="entry name" value="Se_ssnA"/>
    <property type="match status" value="1"/>
</dbReference>
<reference evidence="6 7" key="1">
    <citation type="submission" date="2017-11" db="EMBL/GenBank/DDBJ databases">
        <title>Evolution of Phototrophy in the Chloroflexi Phylum Driven by Horizontal Gene Transfer.</title>
        <authorList>
            <person name="Ward L.M."/>
            <person name="Hemp J."/>
            <person name="Shih P.M."/>
            <person name="Mcglynn S.E."/>
            <person name="Fischer W."/>
        </authorList>
    </citation>
    <scope>NUCLEOTIDE SEQUENCE [LARGE SCALE GENOMIC DNA]</scope>
    <source>
        <strain evidence="6">JP3_7</strain>
    </source>
</reference>
<dbReference type="NCBIfam" id="NF005540">
    <property type="entry name" value="PRK07203.1"/>
    <property type="match status" value="1"/>
</dbReference>
<feature type="domain" description="Amidohydrolase-related" evidence="4">
    <location>
        <begin position="59"/>
        <end position="416"/>
    </location>
</feature>
<dbReference type="Proteomes" id="UP000230790">
    <property type="component" value="Unassembled WGS sequence"/>
</dbReference>
<evidence type="ECO:0000313" key="6">
    <source>
        <dbReference type="EMBL" id="PJF47897.1"/>
    </source>
</evidence>
<dbReference type="InterPro" id="IPR032466">
    <property type="entry name" value="Metal_Hydrolase"/>
</dbReference>
<evidence type="ECO:0000256" key="1">
    <source>
        <dbReference type="ARBA" id="ARBA00022723"/>
    </source>
</evidence>
<dbReference type="InterPro" id="IPR050287">
    <property type="entry name" value="MTA/SAH_deaminase"/>
</dbReference>